<organism evidence="1 2">
    <name type="scientific">Leptospira wolbachii serovar Codice str. CDC</name>
    <dbReference type="NCBI Taxonomy" id="1218599"/>
    <lineage>
        <taxon>Bacteria</taxon>
        <taxon>Pseudomonadati</taxon>
        <taxon>Spirochaetota</taxon>
        <taxon>Spirochaetia</taxon>
        <taxon>Leptospirales</taxon>
        <taxon>Leptospiraceae</taxon>
        <taxon>Leptospira</taxon>
    </lineage>
</organism>
<dbReference type="OrthoDB" id="342055at2"/>
<proteinExistence type="predicted"/>
<protein>
    <submittedName>
        <fullName evidence="1">Uncharacterized protein</fullName>
    </submittedName>
</protein>
<comment type="caution">
    <text evidence="1">The sequence shown here is derived from an EMBL/GenBank/DDBJ whole genome shotgun (WGS) entry which is preliminary data.</text>
</comment>
<name>R9A358_9LEPT</name>
<dbReference type="STRING" id="1218599.LEP1GSC195_3714"/>
<dbReference type="RefSeq" id="WP_015681891.1">
    <property type="nucleotide sequence ID" value="NZ_AOGZ02000014.1"/>
</dbReference>
<dbReference type="EMBL" id="AOGZ02000014">
    <property type="protein sequence ID" value="EOQ96552.1"/>
    <property type="molecule type" value="Genomic_DNA"/>
</dbReference>
<gene>
    <name evidence="1" type="ORF">LEP1GSC195_3714</name>
</gene>
<reference evidence="1" key="1">
    <citation type="submission" date="2013-04" db="EMBL/GenBank/DDBJ databases">
        <authorList>
            <person name="Harkins D.M."/>
            <person name="Durkin A.S."/>
            <person name="Brinkac L.M."/>
            <person name="Haft D.H."/>
            <person name="Selengut J.D."/>
            <person name="Sanka R."/>
            <person name="DePew J."/>
            <person name="Purushe J."/>
            <person name="Galloway R.L."/>
            <person name="Vinetz J.M."/>
            <person name="Sutton G.G."/>
            <person name="Nierman W.C."/>
            <person name="Fouts D.E."/>
        </authorList>
    </citation>
    <scope>NUCLEOTIDE SEQUENCE [LARGE SCALE GENOMIC DNA]</scope>
    <source>
        <strain evidence="1">CDC</strain>
    </source>
</reference>
<evidence type="ECO:0000313" key="2">
    <source>
        <dbReference type="Proteomes" id="UP000013984"/>
    </source>
</evidence>
<keyword evidence="2" id="KW-1185">Reference proteome</keyword>
<dbReference type="AlphaFoldDB" id="R9A358"/>
<sequence>MKQNQYLVIGGSGEAGQSAITCLKEKDSTAYIITSTTTNEPVSNADLTLFNKTAEPGLSEKILADLKIHNISPNFKAIIYTPALGEVGFPIAESTPAQIKDTLAICLNPILELEQTLKPELMVAYSAFYWLSHTLSFYGSMGVAKYKADLWALEDPKKRKIIRAGTFFSKSVRGISIILQRTMKKTNNPDLLTLKRRYEDSGQKFMDFFLSYAWEHEKDAFQSQFEIPYRPTERKDLSRGLGLVLESSAPIVTVLGDWSFEETELPQVPDWFRQF</sequence>
<accession>R9A358</accession>
<dbReference type="Proteomes" id="UP000013984">
    <property type="component" value="Unassembled WGS sequence"/>
</dbReference>
<evidence type="ECO:0000313" key="1">
    <source>
        <dbReference type="EMBL" id="EOQ96552.1"/>
    </source>
</evidence>